<dbReference type="InterPro" id="IPR003593">
    <property type="entry name" value="AAA+_ATPase"/>
</dbReference>
<dbReference type="PROSITE" id="PS50045">
    <property type="entry name" value="SIGMA54_INTERACT_4"/>
    <property type="match status" value="1"/>
</dbReference>
<evidence type="ECO:0000313" key="9">
    <source>
        <dbReference type="Proteomes" id="UP001234495"/>
    </source>
</evidence>
<sequence>MQNVLIIGAKEEGVAFLHAISKINGMKIVAIIEKDKTAIGINDALQMNIPTYNSWDECKNKNIHIIYDTTGDTEALKQDLTVKTNNITVIPYQHSSIWATICSGFIESLANLNLEADMLNLIFNTCHDGFIVVDRDENITFINECAQHLIGMLTKSVIGIKVSEVIPTSRITDILKSREMKVNQEIELANKTKVITTYLPLIDKSGILHGVLMILREYSDVLKLANEVTNIKGFQMMLASIIQSSDESLSVVDEEGRYLYMNQAFANLTGLSKDLIIGKKINGNRSELEMLHLKTLTTRRPIREVVIQIENTKEVKATYDPIIVDGKLVGSVGVVKDVSEIVNIKSGLNRARQIIRNLEGKYSFEDIIGKHEQLKVAIHQAKFGAKTPVTILLRGNTGTGKNLFAQAIHSASERKYNKFIRVNCSELRDIEAEKQLFGCVNGEKGLLEEADNGTVYFDEIGILTMEMQRKLLDLISTHQIARGKVINVRVIAATMINIEKAMADGTFLEELYYQLNRYSISLPSLKERSEDISLLCEKYLNKHNYDFGRNIKEITSDALQILKEYDWPGNIRELDNILARTIMMMEPNAITIDAHHLRLPKALDVSIQPNSDIGYKEETLAETVERVEKDVIKQSLEKYRYNRTKTAKALGISLRNLYYKIEKYNLANNSKF</sequence>
<dbReference type="InterPro" id="IPR002078">
    <property type="entry name" value="Sigma_54_int"/>
</dbReference>
<dbReference type="InterPro" id="IPR002197">
    <property type="entry name" value="HTH_Fis"/>
</dbReference>
<gene>
    <name evidence="8" type="ORF">J2S19_003192</name>
</gene>
<dbReference type="InterPro" id="IPR036291">
    <property type="entry name" value="NAD(P)-bd_dom_sf"/>
</dbReference>
<dbReference type="NCBIfam" id="TIGR00229">
    <property type="entry name" value="sensory_box"/>
    <property type="match status" value="2"/>
</dbReference>
<dbReference type="PROSITE" id="PS50112">
    <property type="entry name" value="PAS"/>
    <property type="match status" value="2"/>
</dbReference>
<keyword evidence="1" id="KW-0547">Nucleotide-binding</keyword>
<dbReference type="SMART" id="SM00091">
    <property type="entry name" value="PAS"/>
    <property type="match status" value="2"/>
</dbReference>
<dbReference type="InterPro" id="IPR027417">
    <property type="entry name" value="P-loop_NTPase"/>
</dbReference>
<dbReference type="SUPFAM" id="SSF51735">
    <property type="entry name" value="NAD(P)-binding Rossmann-fold domains"/>
    <property type="match status" value="1"/>
</dbReference>
<keyword evidence="2" id="KW-0067">ATP-binding</keyword>
<dbReference type="PROSITE" id="PS00676">
    <property type="entry name" value="SIGMA54_INTERACT_2"/>
    <property type="match status" value="1"/>
</dbReference>
<dbReference type="InterPro" id="IPR058031">
    <property type="entry name" value="AAA_lid_NorR"/>
</dbReference>
<organism evidence="8 9">
    <name type="scientific">Metabacillus malikii</name>
    <dbReference type="NCBI Taxonomy" id="1504265"/>
    <lineage>
        <taxon>Bacteria</taxon>
        <taxon>Bacillati</taxon>
        <taxon>Bacillota</taxon>
        <taxon>Bacilli</taxon>
        <taxon>Bacillales</taxon>
        <taxon>Bacillaceae</taxon>
        <taxon>Metabacillus</taxon>
    </lineage>
</organism>
<dbReference type="CDD" id="cd00130">
    <property type="entry name" value="PAS"/>
    <property type="match status" value="2"/>
</dbReference>
<accession>A0ABT9ZJC3</accession>
<dbReference type="InterPro" id="IPR025943">
    <property type="entry name" value="Sigma_54_int_dom_ATP-bd_2"/>
</dbReference>
<dbReference type="PANTHER" id="PTHR32071">
    <property type="entry name" value="TRANSCRIPTIONAL REGULATORY PROTEIN"/>
    <property type="match status" value="1"/>
</dbReference>
<dbReference type="Pfam" id="PF25601">
    <property type="entry name" value="AAA_lid_14"/>
    <property type="match status" value="1"/>
</dbReference>
<keyword evidence="9" id="KW-1185">Reference proteome</keyword>
<dbReference type="SUPFAM" id="SSF46689">
    <property type="entry name" value="Homeodomain-like"/>
    <property type="match status" value="1"/>
</dbReference>
<dbReference type="Gene3D" id="3.40.50.300">
    <property type="entry name" value="P-loop containing nucleotide triphosphate hydrolases"/>
    <property type="match status" value="1"/>
</dbReference>
<protein>
    <submittedName>
        <fullName evidence="8">PAS domain S-box-containing protein</fullName>
    </submittedName>
</protein>
<evidence type="ECO:0000256" key="1">
    <source>
        <dbReference type="ARBA" id="ARBA00022741"/>
    </source>
</evidence>
<feature type="domain" description="PAS" evidence="7">
    <location>
        <begin position="115"/>
        <end position="159"/>
    </location>
</feature>
<dbReference type="PROSITE" id="PS00688">
    <property type="entry name" value="SIGMA54_INTERACT_3"/>
    <property type="match status" value="1"/>
</dbReference>
<evidence type="ECO:0000259" key="6">
    <source>
        <dbReference type="PROSITE" id="PS50045"/>
    </source>
</evidence>
<dbReference type="EMBL" id="JAUSUD010000016">
    <property type="protein sequence ID" value="MDQ0231907.1"/>
    <property type="molecule type" value="Genomic_DNA"/>
</dbReference>
<evidence type="ECO:0000259" key="7">
    <source>
        <dbReference type="PROSITE" id="PS50112"/>
    </source>
</evidence>
<dbReference type="Gene3D" id="1.10.10.60">
    <property type="entry name" value="Homeodomain-like"/>
    <property type="match status" value="1"/>
</dbReference>
<dbReference type="Pfam" id="PF00158">
    <property type="entry name" value="Sigma54_activat"/>
    <property type="match status" value="1"/>
</dbReference>
<dbReference type="InterPro" id="IPR000014">
    <property type="entry name" value="PAS"/>
</dbReference>
<dbReference type="SUPFAM" id="SSF55785">
    <property type="entry name" value="PYP-like sensor domain (PAS domain)"/>
    <property type="match status" value="2"/>
</dbReference>
<evidence type="ECO:0000256" key="3">
    <source>
        <dbReference type="ARBA" id="ARBA00023015"/>
    </source>
</evidence>
<dbReference type="PANTHER" id="PTHR32071:SF121">
    <property type="entry name" value="SIGMA L-DEPENDENT TRANSCRIPTIONAL REGULATOR YQIR-RELATED"/>
    <property type="match status" value="1"/>
</dbReference>
<dbReference type="InterPro" id="IPR035965">
    <property type="entry name" value="PAS-like_dom_sf"/>
</dbReference>
<comment type="caution">
    <text evidence="8">The sequence shown here is derived from an EMBL/GenBank/DDBJ whole genome shotgun (WGS) entry which is preliminary data.</text>
</comment>
<dbReference type="InterPro" id="IPR009057">
    <property type="entry name" value="Homeodomain-like_sf"/>
</dbReference>
<dbReference type="RefSeq" id="WP_307343659.1">
    <property type="nucleotide sequence ID" value="NZ_JAUSUD010000016.1"/>
</dbReference>
<dbReference type="CDD" id="cd00009">
    <property type="entry name" value="AAA"/>
    <property type="match status" value="1"/>
</dbReference>
<feature type="domain" description="Sigma-54 factor interaction" evidence="6">
    <location>
        <begin position="367"/>
        <end position="583"/>
    </location>
</feature>
<dbReference type="InterPro" id="IPR025944">
    <property type="entry name" value="Sigma_54_int_dom_CS"/>
</dbReference>
<dbReference type="Pfam" id="PF00989">
    <property type="entry name" value="PAS"/>
    <property type="match status" value="2"/>
</dbReference>
<dbReference type="PRINTS" id="PR01590">
    <property type="entry name" value="HTHFIS"/>
</dbReference>
<name>A0ABT9ZJC3_9BACI</name>
<dbReference type="SMART" id="SM00382">
    <property type="entry name" value="AAA"/>
    <property type="match status" value="1"/>
</dbReference>
<reference evidence="8 9" key="1">
    <citation type="submission" date="2023-07" db="EMBL/GenBank/DDBJ databases">
        <title>Genomic Encyclopedia of Type Strains, Phase IV (KMG-IV): sequencing the most valuable type-strain genomes for metagenomic binning, comparative biology and taxonomic classification.</title>
        <authorList>
            <person name="Goeker M."/>
        </authorList>
    </citation>
    <scope>NUCLEOTIDE SEQUENCE [LARGE SCALE GENOMIC DNA]</scope>
    <source>
        <strain evidence="8 9">DSM 29005</strain>
    </source>
</reference>
<evidence type="ECO:0000256" key="2">
    <source>
        <dbReference type="ARBA" id="ARBA00022840"/>
    </source>
</evidence>
<dbReference type="Pfam" id="PF02954">
    <property type="entry name" value="HTH_8"/>
    <property type="match status" value="1"/>
</dbReference>
<dbReference type="Proteomes" id="UP001234495">
    <property type="component" value="Unassembled WGS sequence"/>
</dbReference>
<dbReference type="SUPFAM" id="SSF52540">
    <property type="entry name" value="P-loop containing nucleoside triphosphate hydrolases"/>
    <property type="match status" value="1"/>
</dbReference>
<keyword evidence="4" id="KW-0238">DNA-binding</keyword>
<proteinExistence type="predicted"/>
<dbReference type="InterPro" id="IPR013767">
    <property type="entry name" value="PAS_fold"/>
</dbReference>
<evidence type="ECO:0000256" key="4">
    <source>
        <dbReference type="ARBA" id="ARBA00023125"/>
    </source>
</evidence>
<evidence type="ECO:0000256" key="5">
    <source>
        <dbReference type="ARBA" id="ARBA00023163"/>
    </source>
</evidence>
<dbReference type="Gene3D" id="3.30.450.20">
    <property type="entry name" value="PAS domain"/>
    <property type="match status" value="2"/>
</dbReference>
<keyword evidence="5" id="KW-0804">Transcription</keyword>
<evidence type="ECO:0000313" key="8">
    <source>
        <dbReference type="EMBL" id="MDQ0231907.1"/>
    </source>
</evidence>
<feature type="domain" description="PAS" evidence="7">
    <location>
        <begin position="234"/>
        <end position="292"/>
    </location>
</feature>
<dbReference type="Gene3D" id="1.10.8.60">
    <property type="match status" value="1"/>
</dbReference>
<keyword evidence="3" id="KW-0805">Transcription regulation</keyword>